<dbReference type="InterPro" id="IPR003660">
    <property type="entry name" value="HAMP_dom"/>
</dbReference>
<dbReference type="PANTHER" id="PTHR45436">
    <property type="entry name" value="SENSOR HISTIDINE KINASE YKOH"/>
    <property type="match status" value="1"/>
</dbReference>
<proteinExistence type="predicted"/>
<dbReference type="InterPro" id="IPR036890">
    <property type="entry name" value="HATPase_C_sf"/>
</dbReference>
<keyword evidence="10 11" id="KW-0472">Membrane</keyword>
<dbReference type="GO" id="GO:0005886">
    <property type="term" value="C:plasma membrane"/>
    <property type="evidence" value="ECO:0007669"/>
    <property type="project" value="TreeGrafter"/>
</dbReference>
<evidence type="ECO:0000256" key="9">
    <source>
        <dbReference type="ARBA" id="ARBA00023012"/>
    </source>
</evidence>
<dbReference type="InterPro" id="IPR003661">
    <property type="entry name" value="HisK_dim/P_dom"/>
</dbReference>
<accession>A0A1I6AIU8</accession>
<evidence type="ECO:0000256" key="7">
    <source>
        <dbReference type="ARBA" id="ARBA00022777"/>
    </source>
</evidence>
<dbReference type="EMBL" id="FOXS01000005">
    <property type="protein sequence ID" value="SFQ68427.1"/>
    <property type="molecule type" value="Genomic_DNA"/>
</dbReference>
<dbReference type="PANTHER" id="PTHR45436:SF5">
    <property type="entry name" value="SENSOR HISTIDINE KINASE TRCS"/>
    <property type="match status" value="1"/>
</dbReference>
<dbReference type="InterPro" id="IPR005467">
    <property type="entry name" value="His_kinase_dom"/>
</dbReference>
<keyword evidence="7 14" id="KW-0418">Kinase</keyword>
<evidence type="ECO:0000256" key="4">
    <source>
        <dbReference type="ARBA" id="ARBA00022553"/>
    </source>
</evidence>
<dbReference type="SMART" id="SM00304">
    <property type="entry name" value="HAMP"/>
    <property type="match status" value="1"/>
</dbReference>
<dbReference type="Proteomes" id="UP000199029">
    <property type="component" value="Unassembled WGS sequence"/>
</dbReference>
<dbReference type="OrthoDB" id="594725at2"/>
<organism evidence="14 15">
    <name type="scientific">Hymenobacter arizonensis</name>
    <name type="common">Siccationidurans arizonensis</name>
    <dbReference type="NCBI Taxonomy" id="1227077"/>
    <lineage>
        <taxon>Bacteria</taxon>
        <taxon>Pseudomonadati</taxon>
        <taxon>Bacteroidota</taxon>
        <taxon>Cytophagia</taxon>
        <taxon>Cytophagales</taxon>
        <taxon>Hymenobacteraceae</taxon>
        <taxon>Hymenobacter</taxon>
    </lineage>
</organism>
<dbReference type="CDD" id="cd06225">
    <property type="entry name" value="HAMP"/>
    <property type="match status" value="1"/>
</dbReference>
<dbReference type="PROSITE" id="PS50885">
    <property type="entry name" value="HAMP"/>
    <property type="match status" value="1"/>
</dbReference>
<dbReference type="InterPro" id="IPR003594">
    <property type="entry name" value="HATPase_dom"/>
</dbReference>
<keyword evidence="5" id="KW-0808">Transferase</keyword>
<dbReference type="Gene3D" id="3.30.565.10">
    <property type="entry name" value="Histidine kinase-like ATPase, C-terminal domain"/>
    <property type="match status" value="1"/>
</dbReference>
<dbReference type="CDD" id="cd00082">
    <property type="entry name" value="HisKA"/>
    <property type="match status" value="1"/>
</dbReference>
<evidence type="ECO:0000256" key="10">
    <source>
        <dbReference type="ARBA" id="ARBA00023136"/>
    </source>
</evidence>
<dbReference type="InterPro" id="IPR050428">
    <property type="entry name" value="TCS_sensor_his_kinase"/>
</dbReference>
<feature type="domain" description="Histidine kinase" evidence="12">
    <location>
        <begin position="239"/>
        <end position="455"/>
    </location>
</feature>
<protein>
    <recommendedName>
        <fullName evidence="3">histidine kinase</fullName>
        <ecNumber evidence="3">2.7.13.3</ecNumber>
    </recommendedName>
</protein>
<evidence type="ECO:0000256" key="2">
    <source>
        <dbReference type="ARBA" id="ARBA00004370"/>
    </source>
</evidence>
<dbReference type="AlphaFoldDB" id="A0A1I6AIU8"/>
<dbReference type="SUPFAM" id="SSF55874">
    <property type="entry name" value="ATPase domain of HSP90 chaperone/DNA topoisomerase II/histidine kinase"/>
    <property type="match status" value="1"/>
</dbReference>
<keyword evidence="4" id="KW-0597">Phosphoprotein</keyword>
<dbReference type="SUPFAM" id="SSF158472">
    <property type="entry name" value="HAMP domain-like"/>
    <property type="match status" value="1"/>
</dbReference>
<dbReference type="Pfam" id="PF00672">
    <property type="entry name" value="HAMP"/>
    <property type="match status" value="1"/>
</dbReference>
<feature type="domain" description="HAMP" evidence="13">
    <location>
        <begin position="178"/>
        <end position="231"/>
    </location>
</feature>
<reference evidence="15" key="1">
    <citation type="submission" date="2016-10" db="EMBL/GenBank/DDBJ databases">
        <authorList>
            <person name="Varghese N."/>
            <person name="Submissions S."/>
        </authorList>
    </citation>
    <scope>NUCLEOTIDE SEQUENCE [LARGE SCALE GENOMIC DNA]</scope>
    <source>
        <strain evidence="15">OR362-8,ATCC BAA-1266,JCM 13504</strain>
    </source>
</reference>
<keyword evidence="8 11" id="KW-1133">Transmembrane helix</keyword>
<dbReference type="SMART" id="SM00387">
    <property type="entry name" value="HATPase_c"/>
    <property type="match status" value="1"/>
</dbReference>
<evidence type="ECO:0000259" key="13">
    <source>
        <dbReference type="PROSITE" id="PS50885"/>
    </source>
</evidence>
<dbReference type="InterPro" id="IPR004358">
    <property type="entry name" value="Sig_transdc_His_kin-like_C"/>
</dbReference>
<dbReference type="Gene3D" id="1.10.287.130">
    <property type="match status" value="1"/>
</dbReference>
<gene>
    <name evidence="14" type="ORF">SAMN04515668_3712</name>
</gene>
<feature type="transmembrane region" description="Helical" evidence="11">
    <location>
        <begin position="154"/>
        <end position="177"/>
    </location>
</feature>
<keyword evidence="9" id="KW-0902">Two-component regulatory system</keyword>
<evidence type="ECO:0000256" key="6">
    <source>
        <dbReference type="ARBA" id="ARBA00022692"/>
    </source>
</evidence>
<dbReference type="EC" id="2.7.13.3" evidence="3"/>
<evidence type="ECO:0000256" key="3">
    <source>
        <dbReference type="ARBA" id="ARBA00012438"/>
    </source>
</evidence>
<dbReference type="STRING" id="1227077.SAMN04515668_3712"/>
<keyword evidence="15" id="KW-1185">Reference proteome</keyword>
<dbReference type="Pfam" id="PF00512">
    <property type="entry name" value="HisKA"/>
    <property type="match status" value="1"/>
</dbReference>
<sequence length="456" mass="50071">MLIRNKLILRFTLLVLVIQLCLSGFIYYFYANSRQQRFANRLQGKAMMTTRLLLREQGINEDFERNFRRRDLLTIAQEQVSIFGPDGRLLYSSADSLNQAANAAQLRRVQRGQPVTFRDGALEAIGMYFEFNGQPYRVFAAGLDEFGHQQLEKLLLILLVGNVGGLVLIVLAGWYFADEALRPIARVVQQVEKITASRLSNHVDEGNGTDEIAQLAITFNRMLTRVGQAFEMQKSFLSHASHELRTPLATLQGTLETSLAYDQTLPEAKQSQETAVEELKKVIDLTNGLLALAKADDATFPREPVQLDECLERALQATAAAYPAHKLQLEYGTTPEEIEDLFLVAGNGQLLTTALVNLLDNACKYSAGPVQVLLGYDTPKQLSVTIADAGIGIADEDLPRVFEPLYRAGNGKSRPGYGIGLALTKKIIELHGGSIVLTSALGMGTTATLTLPATGA</sequence>
<comment type="catalytic activity">
    <reaction evidence="1">
        <text>ATP + protein L-histidine = ADP + protein N-phospho-L-histidine.</text>
        <dbReference type="EC" id="2.7.13.3"/>
    </reaction>
</comment>
<evidence type="ECO:0000256" key="11">
    <source>
        <dbReference type="SAM" id="Phobius"/>
    </source>
</evidence>
<dbReference type="RefSeq" id="WP_092676928.1">
    <property type="nucleotide sequence ID" value="NZ_FOXS01000005.1"/>
</dbReference>
<dbReference type="Gene3D" id="6.10.340.10">
    <property type="match status" value="1"/>
</dbReference>
<evidence type="ECO:0000256" key="8">
    <source>
        <dbReference type="ARBA" id="ARBA00022989"/>
    </source>
</evidence>
<feature type="transmembrane region" description="Helical" evidence="11">
    <location>
        <begin position="7"/>
        <end position="30"/>
    </location>
</feature>
<name>A0A1I6AIU8_HYMAR</name>
<keyword evidence="6 11" id="KW-0812">Transmembrane</keyword>
<dbReference type="GO" id="GO:0000155">
    <property type="term" value="F:phosphorelay sensor kinase activity"/>
    <property type="evidence" value="ECO:0007669"/>
    <property type="project" value="InterPro"/>
</dbReference>
<dbReference type="PRINTS" id="PR00344">
    <property type="entry name" value="BCTRLSENSOR"/>
</dbReference>
<evidence type="ECO:0000259" key="12">
    <source>
        <dbReference type="PROSITE" id="PS50109"/>
    </source>
</evidence>
<dbReference type="SMART" id="SM00388">
    <property type="entry name" value="HisKA"/>
    <property type="match status" value="1"/>
</dbReference>
<evidence type="ECO:0000256" key="5">
    <source>
        <dbReference type="ARBA" id="ARBA00022679"/>
    </source>
</evidence>
<dbReference type="SUPFAM" id="SSF47384">
    <property type="entry name" value="Homodimeric domain of signal transducing histidine kinase"/>
    <property type="match status" value="1"/>
</dbReference>
<comment type="subcellular location">
    <subcellularLocation>
        <location evidence="2">Membrane</location>
    </subcellularLocation>
</comment>
<dbReference type="Pfam" id="PF02518">
    <property type="entry name" value="HATPase_c"/>
    <property type="match status" value="1"/>
</dbReference>
<evidence type="ECO:0000256" key="1">
    <source>
        <dbReference type="ARBA" id="ARBA00000085"/>
    </source>
</evidence>
<dbReference type="PROSITE" id="PS50109">
    <property type="entry name" value="HIS_KIN"/>
    <property type="match status" value="1"/>
</dbReference>
<dbReference type="InterPro" id="IPR036097">
    <property type="entry name" value="HisK_dim/P_sf"/>
</dbReference>
<evidence type="ECO:0000313" key="14">
    <source>
        <dbReference type="EMBL" id="SFQ68427.1"/>
    </source>
</evidence>
<evidence type="ECO:0000313" key="15">
    <source>
        <dbReference type="Proteomes" id="UP000199029"/>
    </source>
</evidence>